<gene>
    <name evidence="4" type="primary">truA</name>
    <name evidence="9" type="ORF">EV207_12667</name>
</gene>
<evidence type="ECO:0000256" key="4">
    <source>
        <dbReference type="HAMAP-Rule" id="MF_00171"/>
    </source>
</evidence>
<dbReference type="PIRSF" id="PIRSF001430">
    <property type="entry name" value="tRNA_psdUrid_synth"/>
    <property type="match status" value="1"/>
</dbReference>
<dbReference type="EMBL" id="SLXK01000026">
    <property type="protein sequence ID" value="TCP24194.1"/>
    <property type="molecule type" value="Genomic_DNA"/>
</dbReference>
<dbReference type="FunFam" id="3.30.70.580:FF:000001">
    <property type="entry name" value="tRNA pseudouridine synthase A"/>
    <property type="match status" value="1"/>
</dbReference>
<evidence type="ECO:0000313" key="9">
    <source>
        <dbReference type="EMBL" id="TCP24194.1"/>
    </source>
</evidence>
<dbReference type="PANTHER" id="PTHR11142:SF0">
    <property type="entry name" value="TRNA PSEUDOURIDINE SYNTHASE-LIKE 1"/>
    <property type="match status" value="1"/>
</dbReference>
<evidence type="ECO:0000256" key="7">
    <source>
        <dbReference type="RuleBase" id="RU003792"/>
    </source>
</evidence>
<dbReference type="GO" id="GO:0003723">
    <property type="term" value="F:RNA binding"/>
    <property type="evidence" value="ECO:0007669"/>
    <property type="project" value="InterPro"/>
</dbReference>
<evidence type="ECO:0000259" key="8">
    <source>
        <dbReference type="Pfam" id="PF01416"/>
    </source>
</evidence>
<sequence length="245" mass="28191">MPKFKCTVAYDGTYFSGYQVQPDKRTVQREIEAALTRMHKGEEIRIIASGRTDAGVHARAQVFHFESSLNIPPQNWCRALNTLLPDDINITRVEHVHDTFHARFNVKKKVYRYRILNSDRRDMFRRLYTYYLSAPLDIKKMKAACPYFEGTHDFTSFCASNTSVVDKVRTIYKLDISPDHDELIIQVAGSGFLYQMVRIMTGALIDVGAGKIKPEEIEQILSKKDRRLAPKTAPAHGLTMWQVVY</sequence>
<dbReference type="Pfam" id="PF01416">
    <property type="entry name" value="PseudoU_synth_1"/>
    <property type="match status" value="2"/>
</dbReference>
<comment type="catalytic activity">
    <reaction evidence="4 7">
        <text>uridine(38/39/40) in tRNA = pseudouridine(38/39/40) in tRNA</text>
        <dbReference type="Rhea" id="RHEA:22376"/>
        <dbReference type="Rhea" id="RHEA-COMP:10085"/>
        <dbReference type="Rhea" id="RHEA-COMP:10087"/>
        <dbReference type="ChEBI" id="CHEBI:65314"/>
        <dbReference type="ChEBI" id="CHEBI:65315"/>
        <dbReference type="EC" id="5.4.99.12"/>
    </reaction>
</comment>
<protein>
    <recommendedName>
        <fullName evidence="4">tRNA pseudouridine synthase A</fullName>
        <ecNumber evidence="4">5.4.99.12</ecNumber>
    </recommendedName>
    <alternativeName>
        <fullName evidence="4">tRNA pseudouridine(38-40) synthase</fullName>
    </alternativeName>
    <alternativeName>
        <fullName evidence="4">tRNA pseudouridylate synthase I</fullName>
    </alternativeName>
    <alternativeName>
        <fullName evidence="4">tRNA-uridine isomerase I</fullName>
    </alternativeName>
</protein>
<proteinExistence type="inferred from homology"/>
<accession>A0A4R2NRX5</accession>
<dbReference type="EC" id="5.4.99.12" evidence="4"/>
<dbReference type="RefSeq" id="WP_132747119.1">
    <property type="nucleotide sequence ID" value="NZ_SLXK01000026.1"/>
</dbReference>
<evidence type="ECO:0000313" key="10">
    <source>
        <dbReference type="Proteomes" id="UP000295416"/>
    </source>
</evidence>
<dbReference type="InterPro" id="IPR020103">
    <property type="entry name" value="PsdUridine_synth_cat_dom_sf"/>
</dbReference>
<dbReference type="SUPFAM" id="SSF55120">
    <property type="entry name" value="Pseudouridine synthase"/>
    <property type="match status" value="1"/>
</dbReference>
<feature type="active site" description="Nucleophile" evidence="4 5">
    <location>
        <position position="53"/>
    </location>
</feature>
<evidence type="ECO:0000256" key="3">
    <source>
        <dbReference type="ARBA" id="ARBA00023235"/>
    </source>
</evidence>
<comment type="similarity">
    <text evidence="1 4 7">Belongs to the tRNA pseudouridine synthase TruA family.</text>
</comment>
<comment type="caution">
    <text evidence="4">Lacks conserved residue(s) required for the propagation of feature annotation.</text>
</comment>
<dbReference type="InterPro" id="IPR020095">
    <property type="entry name" value="PsdUridine_synth_TruA_C"/>
</dbReference>
<dbReference type="GO" id="GO:0160147">
    <property type="term" value="F:tRNA pseudouridine(38-40) synthase activity"/>
    <property type="evidence" value="ECO:0007669"/>
    <property type="project" value="UniProtKB-EC"/>
</dbReference>
<dbReference type="GO" id="GO:0031119">
    <property type="term" value="P:tRNA pseudouridine synthesis"/>
    <property type="evidence" value="ECO:0007669"/>
    <property type="project" value="UniProtKB-UniRule"/>
</dbReference>
<evidence type="ECO:0000256" key="1">
    <source>
        <dbReference type="ARBA" id="ARBA00009375"/>
    </source>
</evidence>
<keyword evidence="10" id="KW-1185">Reference proteome</keyword>
<dbReference type="InterPro" id="IPR020097">
    <property type="entry name" value="PsdUridine_synth_TruA_a/b_dom"/>
</dbReference>
<dbReference type="PANTHER" id="PTHR11142">
    <property type="entry name" value="PSEUDOURIDYLATE SYNTHASE"/>
    <property type="match status" value="1"/>
</dbReference>
<dbReference type="Proteomes" id="UP000295416">
    <property type="component" value="Unassembled WGS sequence"/>
</dbReference>
<evidence type="ECO:0000256" key="5">
    <source>
        <dbReference type="PIRSR" id="PIRSR001430-1"/>
    </source>
</evidence>
<dbReference type="NCBIfam" id="TIGR00071">
    <property type="entry name" value="hisT_truA"/>
    <property type="match status" value="1"/>
</dbReference>
<name>A0A4R2NRX5_9BACL</name>
<comment type="function">
    <text evidence="4">Formation of pseudouridine at positions 38, 39 and 40 in the anticodon stem and loop of transfer RNAs.</text>
</comment>
<keyword evidence="2 4" id="KW-0819">tRNA processing</keyword>
<dbReference type="AlphaFoldDB" id="A0A4R2NRX5"/>
<feature type="binding site" evidence="4 6">
    <location>
        <position position="111"/>
    </location>
    <ligand>
        <name>substrate</name>
    </ligand>
</feature>
<dbReference type="Gene3D" id="3.30.70.660">
    <property type="entry name" value="Pseudouridine synthase I, catalytic domain, C-terminal subdomain"/>
    <property type="match status" value="1"/>
</dbReference>
<evidence type="ECO:0000256" key="2">
    <source>
        <dbReference type="ARBA" id="ARBA00022694"/>
    </source>
</evidence>
<dbReference type="InterPro" id="IPR001406">
    <property type="entry name" value="PsdUridine_synth_TruA"/>
</dbReference>
<comment type="caution">
    <text evidence="9">The sequence shown here is derived from an EMBL/GenBank/DDBJ whole genome shotgun (WGS) entry which is preliminary data.</text>
</comment>
<evidence type="ECO:0000256" key="6">
    <source>
        <dbReference type="PIRSR" id="PIRSR001430-2"/>
    </source>
</evidence>
<comment type="subunit">
    <text evidence="4">Homodimer.</text>
</comment>
<dbReference type="OrthoDB" id="9811823at2"/>
<dbReference type="HAMAP" id="MF_00171">
    <property type="entry name" value="TruA"/>
    <property type="match status" value="1"/>
</dbReference>
<organism evidence="9 10">
    <name type="scientific">Scopulibacillus darangshiensis</name>
    <dbReference type="NCBI Taxonomy" id="442528"/>
    <lineage>
        <taxon>Bacteria</taxon>
        <taxon>Bacillati</taxon>
        <taxon>Bacillota</taxon>
        <taxon>Bacilli</taxon>
        <taxon>Bacillales</taxon>
        <taxon>Sporolactobacillaceae</taxon>
        <taxon>Scopulibacillus</taxon>
    </lineage>
</organism>
<feature type="domain" description="Pseudouridine synthase I TruA alpha/beta" evidence="8">
    <location>
        <begin position="144"/>
        <end position="245"/>
    </location>
</feature>
<dbReference type="Gene3D" id="3.30.70.580">
    <property type="entry name" value="Pseudouridine synthase I, catalytic domain, N-terminal subdomain"/>
    <property type="match status" value="1"/>
</dbReference>
<keyword evidence="3 4" id="KW-0413">Isomerase</keyword>
<dbReference type="CDD" id="cd02570">
    <property type="entry name" value="PseudoU_synth_EcTruA"/>
    <property type="match status" value="1"/>
</dbReference>
<reference evidence="9 10" key="1">
    <citation type="submission" date="2019-03" db="EMBL/GenBank/DDBJ databases">
        <title>Genomic Encyclopedia of Type Strains, Phase IV (KMG-IV): sequencing the most valuable type-strain genomes for metagenomic binning, comparative biology and taxonomic classification.</title>
        <authorList>
            <person name="Goeker M."/>
        </authorList>
    </citation>
    <scope>NUCLEOTIDE SEQUENCE [LARGE SCALE GENOMIC DNA]</scope>
    <source>
        <strain evidence="9 10">DSM 19377</strain>
    </source>
</reference>
<feature type="domain" description="Pseudouridine synthase I TruA alpha/beta" evidence="8">
    <location>
        <begin position="8"/>
        <end position="105"/>
    </location>
</feature>
<dbReference type="InterPro" id="IPR020094">
    <property type="entry name" value="TruA/RsuA/RluB/E/F_N"/>
</dbReference>